<accession>A0AAD7VLW2</accession>
<comment type="caution">
    <text evidence="1">The sequence shown here is derived from an EMBL/GenBank/DDBJ whole genome shotgun (WGS) entry which is preliminary data.</text>
</comment>
<name>A0AAD7VLW2_QUISA</name>
<proteinExistence type="predicted"/>
<dbReference type="KEGG" id="qsa:O6P43_000118"/>
<gene>
    <name evidence="1" type="ORF">O6P43_000118</name>
</gene>
<keyword evidence="2" id="KW-1185">Reference proteome</keyword>
<dbReference type="EMBL" id="JARAOO010000001">
    <property type="protein sequence ID" value="KAJ7980751.1"/>
    <property type="molecule type" value="Genomic_DNA"/>
</dbReference>
<organism evidence="1 2">
    <name type="scientific">Quillaja saponaria</name>
    <name type="common">Soap bark tree</name>
    <dbReference type="NCBI Taxonomy" id="32244"/>
    <lineage>
        <taxon>Eukaryota</taxon>
        <taxon>Viridiplantae</taxon>
        <taxon>Streptophyta</taxon>
        <taxon>Embryophyta</taxon>
        <taxon>Tracheophyta</taxon>
        <taxon>Spermatophyta</taxon>
        <taxon>Magnoliopsida</taxon>
        <taxon>eudicotyledons</taxon>
        <taxon>Gunneridae</taxon>
        <taxon>Pentapetalae</taxon>
        <taxon>rosids</taxon>
        <taxon>fabids</taxon>
        <taxon>Fabales</taxon>
        <taxon>Quillajaceae</taxon>
        <taxon>Quillaja</taxon>
    </lineage>
</organism>
<evidence type="ECO:0000313" key="2">
    <source>
        <dbReference type="Proteomes" id="UP001163823"/>
    </source>
</evidence>
<reference evidence="1 2" key="1">
    <citation type="journal article" date="2023" name="Science">
        <title>Elucidation of the pathway for biosynthesis of saponin adjuvants from the soapbark tree.</title>
        <authorList>
            <person name="Reed J."/>
            <person name="Orme A."/>
            <person name="El-Demerdash A."/>
            <person name="Owen C."/>
            <person name="Martin L.B.B."/>
            <person name="Misra R.C."/>
            <person name="Kikuchi S."/>
            <person name="Rejzek M."/>
            <person name="Martin A.C."/>
            <person name="Harkess A."/>
            <person name="Leebens-Mack J."/>
            <person name="Louveau T."/>
            <person name="Stephenson M.J."/>
            <person name="Osbourn A."/>
        </authorList>
    </citation>
    <scope>NUCLEOTIDE SEQUENCE [LARGE SCALE GENOMIC DNA]</scope>
    <source>
        <strain evidence="1">S10</strain>
    </source>
</reference>
<protein>
    <submittedName>
        <fullName evidence="1">Transcription factor protein</fullName>
    </submittedName>
</protein>
<dbReference type="AlphaFoldDB" id="A0AAD7VLW2"/>
<sequence length="114" mass="12606">MRGIGNFEACNKEKRRTVEASFSPTSRLKNPINYSSGTMSPIAEIGDKGTGINNPDNEVFSESRDNNYISSFPIGSWDDSGIISDSIAGLKRFRDDDDEKIFSSLNALNHRLIS</sequence>
<evidence type="ECO:0000313" key="1">
    <source>
        <dbReference type="EMBL" id="KAJ7980751.1"/>
    </source>
</evidence>
<dbReference type="Proteomes" id="UP001163823">
    <property type="component" value="Chromosome 1"/>
</dbReference>